<dbReference type="Proteomes" id="UP000029227">
    <property type="component" value="Unassembled WGS sequence"/>
</dbReference>
<evidence type="ECO:0000313" key="2">
    <source>
        <dbReference type="Proteomes" id="UP000029227"/>
    </source>
</evidence>
<organism evidence="1 2">
    <name type="scientific">Photobacterium aphoticum</name>
    <dbReference type="NCBI Taxonomy" id="754436"/>
    <lineage>
        <taxon>Bacteria</taxon>
        <taxon>Pseudomonadati</taxon>
        <taxon>Pseudomonadota</taxon>
        <taxon>Gammaproteobacteria</taxon>
        <taxon>Vibrionales</taxon>
        <taxon>Vibrionaceae</taxon>
        <taxon>Photobacterium</taxon>
    </lineage>
</organism>
<dbReference type="AlphaFoldDB" id="A0A090R1Z8"/>
<accession>A0A090R1Z8</accession>
<evidence type="ECO:0000313" key="1">
    <source>
        <dbReference type="EMBL" id="GAL08134.1"/>
    </source>
</evidence>
<reference evidence="1 2" key="1">
    <citation type="journal article" date="2014" name="Genome Announc.">
        <title>Draft Genome Sequences of Two Vibrionaceae Species, Vibrio ponticus C121 and Photobacterium aphoticum C119, Isolated as Coral Reef Microbiota.</title>
        <authorList>
            <person name="Al-saari N."/>
            <person name="Meirelles P.M."/>
            <person name="Mino S."/>
            <person name="Suda W."/>
            <person name="Oshima K."/>
            <person name="Hattori M."/>
            <person name="Ohkuma M."/>
            <person name="Thompson F.L."/>
            <person name="Gomez-Gil B."/>
            <person name="Sawabe T."/>
            <person name="Sawabe T."/>
        </authorList>
    </citation>
    <scope>NUCLEOTIDE SEQUENCE [LARGE SCALE GENOMIC DNA]</scope>
    <source>
        <strain evidence="1 2">JCM 19237</strain>
    </source>
</reference>
<sequence>MVMITPITDQDSLPADAPDYPFTVQALPARYVSEKEMQQSMRKRFTSVSIGTCREE</sequence>
<proteinExistence type="predicted"/>
<comment type="caution">
    <text evidence="1">The sequence shown here is derived from an EMBL/GenBank/DDBJ whole genome shotgun (WGS) entry which is preliminary data.</text>
</comment>
<name>A0A090R1Z8_9GAMM</name>
<dbReference type="STRING" id="754436.JCM19237_188"/>
<dbReference type="EMBL" id="BBMN01000022">
    <property type="protein sequence ID" value="GAL08134.1"/>
    <property type="molecule type" value="Genomic_DNA"/>
</dbReference>
<protein>
    <submittedName>
        <fullName evidence="1">Uncharacterized protein</fullName>
    </submittedName>
</protein>
<gene>
    <name evidence="1" type="ORF">JCM19237_188</name>
</gene>